<protein>
    <submittedName>
        <fullName evidence="1">Uncharacterized protein</fullName>
    </submittedName>
</protein>
<reference evidence="1 2" key="1">
    <citation type="journal article" date="2019" name="Sci. Rep.">
        <title>Orb-weaving spider Araneus ventricosus genome elucidates the spidroin gene catalogue.</title>
        <authorList>
            <person name="Kono N."/>
            <person name="Nakamura H."/>
            <person name="Ohtoshi R."/>
            <person name="Moran D.A.P."/>
            <person name="Shinohara A."/>
            <person name="Yoshida Y."/>
            <person name="Fujiwara M."/>
            <person name="Mori M."/>
            <person name="Tomita M."/>
            <person name="Arakawa K."/>
        </authorList>
    </citation>
    <scope>NUCLEOTIDE SEQUENCE [LARGE SCALE GENOMIC DNA]</scope>
</reference>
<keyword evidence="2" id="KW-1185">Reference proteome</keyword>
<gene>
    <name evidence="1" type="ORF">AVEN_11014_1</name>
</gene>
<name>A0A4Y2HGB4_ARAVE</name>
<sequence length="117" mass="13866">MSIFAGARKSDLKILAEELGQTVNDSHKLKDLKRIILASKEYDEESAKEWMNTIINERKEREVIAEQKRQEEIAERRRQDEIQIAEQKRQLDTRNGSERMKWNFSCKKYALKQKVGL</sequence>
<comment type="caution">
    <text evidence="1">The sequence shown here is derived from an EMBL/GenBank/DDBJ whole genome shotgun (WGS) entry which is preliminary data.</text>
</comment>
<dbReference type="Proteomes" id="UP000499080">
    <property type="component" value="Unassembled WGS sequence"/>
</dbReference>
<dbReference type="EMBL" id="BGPR01001923">
    <property type="protein sequence ID" value="GBM64361.1"/>
    <property type="molecule type" value="Genomic_DNA"/>
</dbReference>
<evidence type="ECO:0000313" key="2">
    <source>
        <dbReference type="Proteomes" id="UP000499080"/>
    </source>
</evidence>
<organism evidence="1 2">
    <name type="scientific">Araneus ventricosus</name>
    <name type="common">Orbweaver spider</name>
    <name type="synonym">Epeira ventricosa</name>
    <dbReference type="NCBI Taxonomy" id="182803"/>
    <lineage>
        <taxon>Eukaryota</taxon>
        <taxon>Metazoa</taxon>
        <taxon>Ecdysozoa</taxon>
        <taxon>Arthropoda</taxon>
        <taxon>Chelicerata</taxon>
        <taxon>Arachnida</taxon>
        <taxon>Araneae</taxon>
        <taxon>Araneomorphae</taxon>
        <taxon>Entelegynae</taxon>
        <taxon>Araneoidea</taxon>
        <taxon>Araneidae</taxon>
        <taxon>Araneus</taxon>
    </lineage>
</organism>
<evidence type="ECO:0000313" key="1">
    <source>
        <dbReference type="EMBL" id="GBM64361.1"/>
    </source>
</evidence>
<proteinExistence type="predicted"/>
<dbReference type="AlphaFoldDB" id="A0A4Y2HGB4"/>
<accession>A0A4Y2HGB4</accession>